<dbReference type="PANTHER" id="PTHR10466">
    <property type="entry name" value="PHOSPHOMANNOMUTASE"/>
    <property type="match status" value="1"/>
</dbReference>
<dbReference type="GO" id="GO:0006013">
    <property type="term" value="P:mannose metabolic process"/>
    <property type="evidence" value="ECO:0007669"/>
    <property type="project" value="TreeGrafter"/>
</dbReference>
<keyword evidence="9 13" id="KW-0413">Isomerase</keyword>
<name>A0A7S3PPW2_9STRA</name>
<comment type="subunit">
    <text evidence="4 13">Homodimer.</text>
</comment>
<dbReference type="FunFam" id="3.30.1240.20:FF:000001">
    <property type="entry name" value="Phosphomannomutase"/>
    <property type="match status" value="1"/>
</dbReference>
<dbReference type="InterPro" id="IPR036412">
    <property type="entry name" value="HAD-like_sf"/>
</dbReference>
<feature type="binding site" evidence="12">
    <location>
        <position position="14"/>
    </location>
    <ligand>
        <name>Mg(2+)</name>
        <dbReference type="ChEBI" id="CHEBI:18420"/>
        <label>1</label>
    </ligand>
</feature>
<comment type="cofactor">
    <cofactor evidence="12">
        <name>Mg(2+)</name>
        <dbReference type="ChEBI" id="CHEBI:18420"/>
    </cofactor>
</comment>
<evidence type="ECO:0000256" key="8">
    <source>
        <dbReference type="ARBA" id="ARBA00022842"/>
    </source>
</evidence>
<feature type="binding site" evidence="11">
    <location>
        <position position="23"/>
    </location>
    <ligand>
        <name>alpha-D-mannose 1-phosphate</name>
        <dbReference type="ChEBI" id="CHEBI:58409"/>
    </ligand>
</feature>
<sequence length="250" mass="28554">MAATKNKKILALFDVDGTLTVARKKIAPEMAQFMKDLRDRIVVGVVGGSDLVKQKEQIGDDVTEQYDYSFSENGLCAYKDGKLIHEKSLVEHIGEDKMKEFLNFVLKYLADVDCPVKRGTFVEWRTGMLNISPIGRACSREERNAFEKFDLEAGVRKKMVKVLEEKFGDSYGLKFSIGGQISFDVFPKGWDKTYCLQFVENEGYDEIHFFGDKTHAGGNDHEIFEDPRTIGHTVEKWEDTMAICKELFFK</sequence>
<dbReference type="CDD" id="cd02585">
    <property type="entry name" value="HAD_PMM"/>
    <property type="match status" value="1"/>
</dbReference>
<comment type="pathway">
    <text evidence="2 13">Nucleotide-sugar biosynthesis; GDP-alpha-D-mannose biosynthesis; alpha-D-mannose 1-phosphate from D-fructose 6-phosphate: step 2/2.</text>
</comment>
<reference evidence="14" key="1">
    <citation type="submission" date="2021-01" db="EMBL/GenBank/DDBJ databases">
        <authorList>
            <person name="Corre E."/>
            <person name="Pelletier E."/>
            <person name="Niang G."/>
            <person name="Scheremetjew M."/>
            <person name="Finn R."/>
            <person name="Kale V."/>
            <person name="Holt S."/>
            <person name="Cochrane G."/>
            <person name="Meng A."/>
            <person name="Brown T."/>
            <person name="Cohen L."/>
        </authorList>
    </citation>
    <scope>NUCLEOTIDE SEQUENCE</scope>
    <source>
        <strain evidence="14">GSBS06</strain>
    </source>
</reference>
<evidence type="ECO:0000256" key="12">
    <source>
        <dbReference type="PIRSR" id="PIRSR605002-3"/>
    </source>
</evidence>
<evidence type="ECO:0000256" key="4">
    <source>
        <dbReference type="ARBA" id="ARBA00011738"/>
    </source>
</evidence>
<feature type="binding site" evidence="11">
    <location>
        <position position="125"/>
    </location>
    <ligand>
        <name>alpha-D-mannose 1-phosphate</name>
        <dbReference type="ChEBI" id="CHEBI:58409"/>
    </ligand>
</feature>
<feature type="binding site" evidence="11">
    <location>
        <position position="136"/>
    </location>
    <ligand>
        <name>alpha-D-mannose 1-phosphate</name>
        <dbReference type="ChEBI" id="CHEBI:58409"/>
    </ligand>
</feature>
<keyword evidence="8 12" id="KW-0460">Magnesium</keyword>
<dbReference type="GO" id="GO:0005829">
    <property type="term" value="C:cytosol"/>
    <property type="evidence" value="ECO:0007669"/>
    <property type="project" value="TreeGrafter"/>
</dbReference>
<keyword evidence="6 13" id="KW-0963">Cytoplasm</keyword>
<evidence type="ECO:0000256" key="6">
    <source>
        <dbReference type="ARBA" id="ARBA00022490"/>
    </source>
</evidence>
<evidence type="ECO:0000313" key="14">
    <source>
        <dbReference type="EMBL" id="CAE0446751.1"/>
    </source>
</evidence>
<feature type="active site" description="Proton donor/acceptor" evidence="10">
    <location>
        <position position="16"/>
    </location>
</feature>
<feature type="binding site" evidence="12">
    <location>
        <position position="16"/>
    </location>
    <ligand>
        <name>Mg(2+)</name>
        <dbReference type="ChEBI" id="CHEBI:18420"/>
        <label>1</label>
    </ligand>
</feature>
<dbReference type="SUPFAM" id="SSF56784">
    <property type="entry name" value="HAD-like"/>
    <property type="match status" value="1"/>
</dbReference>
<dbReference type="AlphaFoldDB" id="A0A7S3PPW2"/>
<evidence type="ECO:0000256" key="10">
    <source>
        <dbReference type="PIRSR" id="PIRSR605002-1"/>
    </source>
</evidence>
<dbReference type="GO" id="GO:0006487">
    <property type="term" value="P:protein N-linked glycosylation"/>
    <property type="evidence" value="ECO:0007669"/>
    <property type="project" value="TreeGrafter"/>
</dbReference>
<dbReference type="EC" id="5.4.2.8" evidence="5 13"/>
<comment type="similarity">
    <text evidence="3 13">Belongs to the eukaryotic PMM family.</text>
</comment>
<dbReference type="Gene3D" id="3.30.1240.20">
    <property type="match status" value="1"/>
</dbReference>
<feature type="binding site" evidence="12">
    <location>
        <position position="224"/>
    </location>
    <ligand>
        <name>Mg(2+)</name>
        <dbReference type="ChEBI" id="CHEBI:18420"/>
        <label>1</label>
    </ligand>
</feature>
<dbReference type="SFLD" id="SFLDG01140">
    <property type="entry name" value="C2.B:_Phosphomannomutase_and_P"/>
    <property type="match status" value="1"/>
</dbReference>
<feature type="active site" description="Nucleophile" evidence="10">
    <location>
        <position position="14"/>
    </location>
</feature>
<dbReference type="NCBIfam" id="TIGR01484">
    <property type="entry name" value="HAD-SF-IIB"/>
    <property type="match status" value="1"/>
</dbReference>
<dbReference type="SFLD" id="SFLDG01143">
    <property type="entry name" value="C2.B.3:_Phosphomannomutase_Lik"/>
    <property type="match status" value="1"/>
</dbReference>
<feature type="binding site" evidence="11">
    <location>
        <position position="143"/>
    </location>
    <ligand>
        <name>alpha-D-mannose 1-phosphate</name>
        <dbReference type="ChEBI" id="CHEBI:58409"/>
    </ligand>
</feature>
<accession>A0A7S3PPW2</accession>
<dbReference type="EMBL" id="HBIN01021827">
    <property type="protein sequence ID" value="CAE0446751.1"/>
    <property type="molecule type" value="Transcribed_RNA"/>
</dbReference>
<dbReference type="GO" id="GO:0046872">
    <property type="term" value="F:metal ion binding"/>
    <property type="evidence" value="ECO:0007669"/>
    <property type="project" value="UniProtKB-KW"/>
</dbReference>
<keyword evidence="7 12" id="KW-0479">Metal-binding</keyword>
<evidence type="ECO:0000256" key="9">
    <source>
        <dbReference type="ARBA" id="ARBA00023235"/>
    </source>
</evidence>
<feature type="binding site" evidence="12">
    <location>
        <position position="229"/>
    </location>
    <ligand>
        <name>Mg(2+)</name>
        <dbReference type="ChEBI" id="CHEBI:18420"/>
        <label>1</label>
    </ligand>
</feature>
<dbReference type="UniPathway" id="UPA00126">
    <property type="reaction ID" value="UER00424"/>
</dbReference>
<evidence type="ECO:0000256" key="5">
    <source>
        <dbReference type="ARBA" id="ARBA00012730"/>
    </source>
</evidence>
<dbReference type="SFLD" id="SFLDS00003">
    <property type="entry name" value="Haloacid_Dehalogenase"/>
    <property type="match status" value="1"/>
</dbReference>
<comment type="subcellular location">
    <subcellularLocation>
        <location evidence="1 13">Cytoplasm</location>
    </subcellularLocation>
</comment>
<dbReference type="GO" id="GO:0009298">
    <property type="term" value="P:GDP-mannose biosynthetic process"/>
    <property type="evidence" value="ECO:0007669"/>
    <property type="project" value="UniProtKB-UniPathway"/>
</dbReference>
<dbReference type="GO" id="GO:0004615">
    <property type="term" value="F:phosphomannomutase activity"/>
    <property type="evidence" value="ECO:0007669"/>
    <property type="project" value="UniProtKB-EC"/>
</dbReference>
<protein>
    <recommendedName>
        <fullName evidence="5 13">Phosphomannomutase</fullName>
        <ecNumber evidence="5 13">5.4.2.8</ecNumber>
    </recommendedName>
</protein>
<dbReference type="InterPro" id="IPR023214">
    <property type="entry name" value="HAD_sf"/>
</dbReference>
<proteinExistence type="inferred from homology"/>
<feature type="binding site" evidence="11">
    <location>
        <position position="184"/>
    </location>
    <ligand>
        <name>alpha-D-mannose 1-phosphate</name>
        <dbReference type="ChEBI" id="CHEBI:58409"/>
    </ligand>
</feature>
<comment type="function">
    <text evidence="13">Involved in the synthesis of the GDP-mannose and dolichol-phosphate-mannose required for a number of critical mannosyl transfer reactions.</text>
</comment>
<dbReference type="Pfam" id="PF03332">
    <property type="entry name" value="PMM"/>
    <property type="match status" value="1"/>
</dbReference>
<dbReference type="InterPro" id="IPR043169">
    <property type="entry name" value="PMM_cap"/>
</dbReference>
<evidence type="ECO:0000256" key="2">
    <source>
        <dbReference type="ARBA" id="ARBA00004699"/>
    </source>
</evidence>
<evidence type="ECO:0000256" key="3">
    <source>
        <dbReference type="ARBA" id="ARBA00009736"/>
    </source>
</evidence>
<feature type="binding site" evidence="12">
    <location>
        <position position="226"/>
    </location>
    <ligand>
        <name>Mg(2+)</name>
        <dbReference type="ChEBI" id="CHEBI:18420"/>
        <label>1</label>
    </ligand>
</feature>
<dbReference type="InterPro" id="IPR005002">
    <property type="entry name" value="PMM"/>
</dbReference>
<dbReference type="Gene3D" id="3.40.50.1000">
    <property type="entry name" value="HAD superfamily/HAD-like"/>
    <property type="match status" value="1"/>
</dbReference>
<dbReference type="PANTHER" id="PTHR10466:SF0">
    <property type="entry name" value="PHOSPHOMANNOMUTASE"/>
    <property type="match status" value="1"/>
</dbReference>
<organism evidence="14">
    <name type="scientific">Aplanochytrium stocchinoi</name>
    <dbReference type="NCBI Taxonomy" id="215587"/>
    <lineage>
        <taxon>Eukaryota</taxon>
        <taxon>Sar</taxon>
        <taxon>Stramenopiles</taxon>
        <taxon>Bigyra</taxon>
        <taxon>Labyrinthulomycetes</taxon>
        <taxon>Thraustochytrida</taxon>
        <taxon>Thraustochytriidae</taxon>
        <taxon>Aplanochytrium</taxon>
    </lineage>
</organism>
<dbReference type="InterPro" id="IPR006379">
    <property type="entry name" value="HAD-SF_hydro_IIB"/>
</dbReference>
<evidence type="ECO:0000256" key="1">
    <source>
        <dbReference type="ARBA" id="ARBA00004496"/>
    </source>
</evidence>
<dbReference type="SFLD" id="SFLDF00445">
    <property type="entry name" value="alpha-phosphomannomutase"/>
    <property type="match status" value="1"/>
</dbReference>
<evidence type="ECO:0000256" key="11">
    <source>
        <dbReference type="PIRSR" id="PIRSR605002-2"/>
    </source>
</evidence>
<evidence type="ECO:0000256" key="7">
    <source>
        <dbReference type="ARBA" id="ARBA00022723"/>
    </source>
</evidence>
<feature type="binding site" evidence="12">
    <location>
        <position position="212"/>
    </location>
    <ligand>
        <name>Mg(2+)</name>
        <dbReference type="ChEBI" id="CHEBI:18420"/>
        <label>1</label>
    </ligand>
</feature>
<comment type="catalytic activity">
    <reaction evidence="13">
        <text>alpha-D-mannose 1-phosphate = D-mannose 6-phosphate</text>
        <dbReference type="Rhea" id="RHEA:11140"/>
        <dbReference type="ChEBI" id="CHEBI:58409"/>
        <dbReference type="ChEBI" id="CHEBI:58735"/>
        <dbReference type="EC" id="5.4.2.8"/>
    </reaction>
</comment>
<gene>
    <name evidence="14" type="ORF">ASTO00021_LOCUS16742</name>
</gene>
<evidence type="ECO:0000256" key="13">
    <source>
        <dbReference type="RuleBase" id="RU361118"/>
    </source>
</evidence>
<feature type="binding site" evidence="11">
    <location>
        <position position="182"/>
    </location>
    <ligand>
        <name>alpha-D-mannose 1-phosphate</name>
        <dbReference type="ChEBI" id="CHEBI:58409"/>
    </ligand>
</feature>